<dbReference type="EMBL" id="MNAO01000016">
    <property type="protein sequence ID" value="OHV17880.1"/>
    <property type="molecule type" value="Genomic_DNA"/>
</dbReference>
<dbReference type="Proteomes" id="UP000180215">
    <property type="component" value="Unassembled WGS sequence"/>
</dbReference>
<reference evidence="1 2" key="1">
    <citation type="submission" date="2016-10" db="EMBL/GenBank/DDBJ databases">
        <title>Draft genome sequence of Methylobacterium extorquens CP3, a seed endophyte of Crotalaria pumila with plant growth-promoting and metal tolerance properties.</title>
        <authorList>
            <person name="Sanchez-Lopez A.S."/>
            <person name="Van Hamme J.D."/>
            <person name="Thijs S."/>
            <person name="Mcammond B.M."/>
            <person name="Stevens V."/>
            <person name="Gonzalez-Chavez M.D.C."/>
            <person name="Vangronsveld J."/>
        </authorList>
    </citation>
    <scope>NUCLEOTIDE SEQUENCE [LARGE SCALE GENOMIC DNA]</scope>
    <source>
        <strain evidence="1 2">CP3</strain>
    </source>
</reference>
<name>A0A1S1P875_METEX</name>
<organism evidence="1 2">
    <name type="scientific">Methylorubrum extorquens</name>
    <name type="common">Methylobacterium dichloromethanicum</name>
    <name type="synonym">Methylobacterium extorquens</name>
    <dbReference type="NCBI Taxonomy" id="408"/>
    <lineage>
        <taxon>Bacteria</taxon>
        <taxon>Pseudomonadati</taxon>
        <taxon>Pseudomonadota</taxon>
        <taxon>Alphaproteobacteria</taxon>
        <taxon>Hyphomicrobiales</taxon>
        <taxon>Methylobacteriaceae</taxon>
        <taxon>Methylorubrum</taxon>
    </lineage>
</organism>
<evidence type="ECO:0000313" key="1">
    <source>
        <dbReference type="EMBL" id="OHV17880.1"/>
    </source>
</evidence>
<proteinExistence type="predicted"/>
<comment type="caution">
    <text evidence="1">The sequence shown here is derived from an EMBL/GenBank/DDBJ whole genome shotgun (WGS) entry which is preliminary data.</text>
</comment>
<gene>
    <name evidence="1" type="ORF">BK022_02780</name>
</gene>
<dbReference type="AlphaFoldDB" id="A0A1S1P875"/>
<protein>
    <submittedName>
        <fullName evidence="1">Uncharacterized protein</fullName>
    </submittedName>
</protein>
<evidence type="ECO:0000313" key="2">
    <source>
        <dbReference type="Proteomes" id="UP000180215"/>
    </source>
</evidence>
<accession>A0A1S1P875</accession>
<sequence length="63" mass="7117">MRHKLYGDAKTRKIDLLLSEELHALLVGIAEAYALEPSTYARSLVVTQLRKIQATKEALHGER</sequence>